<accession>A0A939FZW8</accession>
<keyword evidence="2" id="KW-1185">Reference proteome</keyword>
<dbReference type="Pfam" id="PF12441">
    <property type="entry name" value="CopG_antitoxin"/>
    <property type="match status" value="1"/>
</dbReference>
<dbReference type="Proteomes" id="UP000664122">
    <property type="component" value="Unassembled WGS sequence"/>
</dbReference>
<organism evidence="1 2">
    <name type="scientific">Jiella flava</name>
    <dbReference type="NCBI Taxonomy" id="2816857"/>
    <lineage>
        <taxon>Bacteria</taxon>
        <taxon>Pseudomonadati</taxon>
        <taxon>Pseudomonadota</taxon>
        <taxon>Alphaproteobacteria</taxon>
        <taxon>Hyphomicrobiales</taxon>
        <taxon>Aurantimonadaceae</taxon>
        <taxon>Jiella</taxon>
    </lineage>
</organism>
<proteinExistence type="predicted"/>
<dbReference type="InterPro" id="IPR022148">
    <property type="entry name" value="CopG_antitoxin"/>
</dbReference>
<name>A0A939FZW8_9HYPH</name>
<evidence type="ECO:0000313" key="1">
    <source>
        <dbReference type="EMBL" id="MBO0663266.1"/>
    </source>
</evidence>
<reference evidence="1" key="1">
    <citation type="submission" date="2021-03" db="EMBL/GenBank/DDBJ databases">
        <title>Whole genome sequence of Jiella sp. CQZ9-1.</title>
        <authorList>
            <person name="Tuo L."/>
        </authorList>
    </citation>
    <scope>NUCLEOTIDE SEQUENCE</scope>
    <source>
        <strain evidence="1">CQZ9-1</strain>
    </source>
</reference>
<dbReference type="RefSeq" id="WP_207258053.1">
    <property type="nucleotide sequence ID" value="NZ_JAFMPP010000009.1"/>
</dbReference>
<dbReference type="EMBL" id="JAFMPP010000009">
    <property type="protein sequence ID" value="MBO0663266.1"/>
    <property type="molecule type" value="Genomic_DNA"/>
</dbReference>
<dbReference type="AlphaFoldDB" id="A0A939FZW8"/>
<evidence type="ECO:0000313" key="2">
    <source>
        <dbReference type="Proteomes" id="UP000664122"/>
    </source>
</evidence>
<gene>
    <name evidence="1" type="ORF">J1C48_11815</name>
</gene>
<comment type="caution">
    <text evidence="1">The sequence shown here is derived from an EMBL/GenBank/DDBJ whole genome shotgun (WGS) entry which is preliminary data.</text>
</comment>
<protein>
    <submittedName>
        <fullName evidence="1">Uncharacterized protein</fullName>
    </submittedName>
</protein>
<sequence length="98" mass="11070">MSDTKLKPLPPLHSDEDAERFIEEADLTECDPAQFKPMTFRRLGQADRMTFELSPDLVRKLSAKAKQDGVAEGDILRRLLEDHLEDFEFGAAAPGRNL</sequence>